<evidence type="ECO:0000313" key="2">
    <source>
        <dbReference type="Proteomes" id="UP001601197"/>
    </source>
</evidence>
<dbReference type="RefSeq" id="WP_388349801.1">
    <property type="nucleotide sequence ID" value="NZ_JBIAFJ010000021.1"/>
</dbReference>
<accession>A0ABW6L0P0</accession>
<dbReference type="Proteomes" id="UP001601197">
    <property type="component" value="Unassembled WGS sequence"/>
</dbReference>
<comment type="caution">
    <text evidence="1">The sequence shown here is derived from an EMBL/GenBank/DDBJ whole genome shotgun (WGS) entry which is preliminary data.</text>
</comment>
<proteinExistence type="predicted"/>
<gene>
    <name evidence="1" type="ORF">ACFYNZ_22640</name>
</gene>
<dbReference type="SUPFAM" id="SSF50692">
    <property type="entry name" value="ADC-like"/>
    <property type="match status" value="1"/>
</dbReference>
<dbReference type="EMBL" id="JBIAFJ010000021">
    <property type="protein sequence ID" value="MFE9172240.1"/>
    <property type="molecule type" value="Genomic_DNA"/>
</dbReference>
<dbReference type="Gene3D" id="2.40.40.20">
    <property type="match status" value="1"/>
</dbReference>
<reference evidence="1 2" key="1">
    <citation type="submission" date="2024-10" db="EMBL/GenBank/DDBJ databases">
        <title>The Natural Products Discovery Center: Release of the First 8490 Sequenced Strains for Exploring Actinobacteria Biosynthetic Diversity.</title>
        <authorList>
            <person name="Kalkreuter E."/>
            <person name="Kautsar S.A."/>
            <person name="Yang D."/>
            <person name="Bader C.D."/>
            <person name="Teijaro C.N."/>
            <person name="Fluegel L."/>
            <person name="Davis C.M."/>
            <person name="Simpson J.R."/>
            <person name="Lauterbach L."/>
            <person name="Steele A.D."/>
            <person name="Gui C."/>
            <person name="Meng S."/>
            <person name="Li G."/>
            <person name="Viehrig K."/>
            <person name="Ye F."/>
            <person name="Su P."/>
            <person name="Kiefer A.F."/>
            <person name="Nichols A."/>
            <person name="Cepeda A.J."/>
            <person name="Yan W."/>
            <person name="Fan B."/>
            <person name="Jiang Y."/>
            <person name="Adhikari A."/>
            <person name="Zheng C.-J."/>
            <person name="Schuster L."/>
            <person name="Cowan T.M."/>
            <person name="Smanski M.J."/>
            <person name="Chevrette M.G."/>
            <person name="De Carvalho L.P.S."/>
            <person name="Shen B."/>
        </authorList>
    </citation>
    <scope>NUCLEOTIDE SEQUENCE [LARGE SCALE GENOMIC DNA]</scope>
    <source>
        <strain evidence="1 2">NPDC007147</strain>
    </source>
</reference>
<name>A0ABW6L0P0_9ACTN</name>
<organism evidence="1 2">
    <name type="scientific">Streptomyces kebangsaanensis</name>
    <dbReference type="NCBI Taxonomy" id="864058"/>
    <lineage>
        <taxon>Bacteria</taxon>
        <taxon>Bacillati</taxon>
        <taxon>Actinomycetota</taxon>
        <taxon>Actinomycetes</taxon>
        <taxon>Kitasatosporales</taxon>
        <taxon>Streptomycetaceae</taxon>
        <taxon>Streptomyces</taxon>
    </lineage>
</organism>
<sequence>MGVGVIEARALVTDRVPPLTVHGRTLHQVGLPYRWGPNGYSTGDAANELLHLSLDPSPT</sequence>
<keyword evidence="2" id="KW-1185">Reference proteome</keyword>
<protein>
    <submittedName>
        <fullName evidence="1">Uncharacterized protein</fullName>
    </submittedName>
</protein>
<dbReference type="InterPro" id="IPR009010">
    <property type="entry name" value="Asp_de-COase-like_dom_sf"/>
</dbReference>
<evidence type="ECO:0000313" key="1">
    <source>
        <dbReference type="EMBL" id="MFE9172240.1"/>
    </source>
</evidence>